<dbReference type="AlphaFoldDB" id="A1B2R4"/>
<dbReference type="EnsemblBacteria" id="ABL69808">
    <property type="protein sequence ID" value="ABL69808"/>
    <property type="gene ID" value="Pden_1711"/>
</dbReference>
<gene>
    <name evidence="1" type="ordered locus">Pden_1711</name>
</gene>
<keyword evidence="2" id="KW-1185">Reference proteome</keyword>
<name>A1B2R4_PARDP</name>
<dbReference type="eggNOG" id="ENOG50331S4">
    <property type="taxonomic scope" value="Bacteria"/>
</dbReference>
<proteinExistence type="predicted"/>
<dbReference type="Pfam" id="PF11454">
    <property type="entry name" value="DUF3016"/>
    <property type="match status" value="1"/>
</dbReference>
<accession>A1B2R4</accession>
<sequence length="201" mass="22838">MSPGFDFSRRLPICFRRAGNAKGTAMLRTVCLTLSLVLAVPVAMAGPVAPAEGRVTVSYVAPETFRDREFRRERSRTSALAEFDRWFAGLGARYLPAGQSLHVEVLNIDLAGEFEPWRSGFHDVRFLRDTTPPRIHLRYRLMQDGTVIRAGEERLTDMNYLSDPRGHGDSRRFIHDKLMVQDWFRKTFGAPQRPARSDLSG</sequence>
<protein>
    <recommendedName>
        <fullName evidence="3">DUF3016 domain-containing protein</fullName>
    </recommendedName>
</protein>
<evidence type="ECO:0008006" key="3">
    <source>
        <dbReference type="Google" id="ProtNLM"/>
    </source>
</evidence>
<evidence type="ECO:0000313" key="2">
    <source>
        <dbReference type="Proteomes" id="UP000000361"/>
    </source>
</evidence>
<dbReference type="InterPro" id="IPR021557">
    <property type="entry name" value="DUF3016"/>
</dbReference>
<organism evidence="1 2">
    <name type="scientific">Paracoccus denitrificans (strain Pd 1222)</name>
    <dbReference type="NCBI Taxonomy" id="318586"/>
    <lineage>
        <taxon>Bacteria</taxon>
        <taxon>Pseudomonadati</taxon>
        <taxon>Pseudomonadota</taxon>
        <taxon>Alphaproteobacteria</taxon>
        <taxon>Rhodobacterales</taxon>
        <taxon>Paracoccaceae</taxon>
        <taxon>Paracoccus</taxon>
    </lineage>
</organism>
<dbReference type="KEGG" id="pde:Pden_1711"/>
<reference evidence="2" key="1">
    <citation type="submission" date="2006-12" db="EMBL/GenBank/DDBJ databases">
        <title>Complete sequence of chromosome 1 of Paracoccus denitrificans PD1222.</title>
        <authorList>
            <person name="Copeland A."/>
            <person name="Lucas S."/>
            <person name="Lapidus A."/>
            <person name="Barry K."/>
            <person name="Detter J.C."/>
            <person name="Glavina del Rio T."/>
            <person name="Hammon N."/>
            <person name="Israni S."/>
            <person name="Dalin E."/>
            <person name="Tice H."/>
            <person name="Pitluck S."/>
            <person name="Munk A.C."/>
            <person name="Brettin T."/>
            <person name="Bruce D."/>
            <person name="Han C."/>
            <person name="Tapia R."/>
            <person name="Gilna P."/>
            <person name="Schmutz J."/>
            <person name="Larimer F."/>
            <person name="Land M."/>
            <person name="Hauser L."/>
            <person name="Kyrpides N."/>
            <person name="Lykidis A."/>
            <person name="Spiro S."/>
            <person name="Richardson D.J."/>
            <person name="Moir J.W.B."/>
            <person name="Ferguson S.J."/>
            <person name="van Spanning R.J.M."/>
            <person name="Richardson P."/>
        </authorList>
    </citation>
    <scope>NUCLEOTIDE SEQUENCE [LARGE SCALE GENOMIC DNA]</scope>
    <source>
        <strain evidence="2">Pd 1222</strain>
    </source>
</reference>
<evidence type="ECO:0000313" key="1">
    <source>
        <dbReference type="EMBL" id="ABL69808.1"/>
    </source>
</evidence>
<dbReference type="STRING" id="318586.Pden_1711"/>
<dbReference type="HOGENOM" id="CLU_100616_1_0_5"/>
<dbReference type="EMBL" id="CP000489">
    <property type="protein sequence ID" value="ABL69808.1"/>
    <property type="molecule type" value="Genomic_DNA"/>
</dbReference>
<dbReference type="Proteomes" id="UP000000361">
    <property type="component" value="Chromosome 1"/>
</dbReference>